<reference evidence="10 11" key="1">
    <citation type="submission" date="2016-08" db="EMBL/GenBank/DDBJ databases">
        <title>A Parts List for Fungal Cellulosomes Revealed by Comparative Genomics.</title>
        <authorList>
            <consortium name="DOE Joint Genome Institute"/>
            <person name="Haitjema C.H."/>
            <person name="Gilmore S.P."/>
            <person name="Henske J.K."/>
            <person name="Solomon K.V."/>
            <person name="De Groot R."/>
            <person name="Kuo A."/>
            <person name="Mondo S.J."/>
            <person name="Salamov A.A."/>
            <person name="Labutti K."/>
            <person name="Zhao Z."/>
            <person name="Chiniquy J."/>
            <person name="Barry K."/>
            <person name="Brewer H.M."/>
            <person name="Purvine S.O."/>
            <person name="Wright A.T."/>
            <person name="Boxma B."/>
            <person name="Van Alen T."/>
            <person name="Hackstein J.H."/>
            <person name="Baker S.E."/>
            <person name="Grigoriev I.V."/>
            <person name="O'Malley M.A."/>
        </authorList>
    </citation>
    <scope>NUCLEOTIDE SEQUENCE [LARGE SCALE GENOMIC DNA]</scope>
    <source>
        <strain evidence="10 11">G1</strain>
    </source>
</reference>
<evidence type="ECO:0000256" key="7">
    <source>
        <dbReference type="SAM" id="Coils"/>
    </source>
</evidence>
<dbReference type="STRING" id="1754190.A0A1Y2BS09"/>
<evidence type="ECO:0000256" key="2">
    <source>
        <dbReference type="ARBA" id="ARBA00022490"/>
    </source>
</evidence>
<comment type="similarity">
    <text evidence="5">Belongs to the CFAP91 family.</text>
</comment>
<proteinExistence type="inferred from homology"/>
<feature type="compositionally biased region" description="Basic and acidic residues" evidence="8">
    <location>
        <begin position="115"/>
        <end position="125"/>
    </location>
</feature>
<evidence type="ECO:0000256" key="5">
    <source>
        <dbReference type="ARBA" id="ARBA00029468"/>
    </source>
</evidence>
<gene>
    <name evidence="10" type="ORF">LY90DRAFT_420764</name>
</gene>
<keyword evidence="4" id="KW-0966">Cell projection</keyword>
<dbReference type="InterPro" id="IPR026720">
    <property type="entry name" value="CFAP91"/>
</dbReference>
<keyword evidence="7" id="KW-0175">Coiled coil</keyword>
<comment type="caution">
    <text evidence="10">The sequence shown here is derived from an EMBL/GenBank/DDBJ whole genome shotgun (WGS) entry which is preliminary data.</text>
</comment>
<feature type="region of interest" description="Disordered" evidence="8">
    <location>
        <begin position="113"/>
        <end position="142"/>
    </location>
</feature>
<dbReference type="EMBL" id="MCOG01000142">
    <property type="protein sequence ID" value="ORY37551.1"/>
    <property type="molecule type" value="Genomic_DNA"/>
</dbReference>
<dbReference type="Proteomes" id="UP000193920">
    <property type="component" value="Unassembled WGS sequence"/>
</dbReference>
<accession>A0A1Y2BS09</accession>
<evidence type="ECO:0000256" key="8">
    <source>
        <dbReference type="SAM" id="MobiDB-lite"/>
    </source>
</evidence>
<name>A0A1Y2BS09_9FUNG</name>
<feature type="compositionally biased region" description="Low complexity" evidence="8">
    <location>
        <begin position="126"/>
        <end position="137"/>
    </location>
</feature>
<evidence type="ECO:0000256" key="6">
    <source>
        <dbReference type="ARBA" id="ARBA00029555"/>
    </source>
</evidence>
<keyword evidence="3" id="KW-0206">Cytoskeleton</keyword>
<evidence type="ECO:0000259" key="9">
    <source>
        <dbReference type="Pfam" id="PF14738"/>
    </source>
</evidence>
<dbReference type="AlphaFoldDB" id="A0A1Y2BS09"/>
<feature type="domain" description="CFAP91" evidence="9">
    <location>
        <begin position="150"/>
        <end position="303"/>
    </location>
</feature>
<evidence type="ECO:0000256" key="3">
    <source>
        <dbReference type="ARBA" id="ARBA00023212"/>
    </source>
</evidence>
<comment type="subcellular location">
    <subcellularLocation>
        <location evidence="1">Cytoplasm</location>
        <location evidence="1">Cytoskeleton</location>
        <location evidence="1">Cilium axoneme</location>
    </subcellularLocation>
</comment>
<sequence>MSRNVSQAPDRPYDYLYDTNYTVSCYKDHTKALARAQMHDVSIVPIFKNMFSTLAHYPPGYYVVKPHTLPKDLGHNRLIFNKNPQVTGANRYKYFRRPIIPYVENMGGHIVYSKNKNEPNDDSKNNKVNSNNADGNGQNENIPKFRTIGIQTLYRENETQTDPYSPEYIIKPGSSPPEILALATLTYGAGLPVGLAEIEMIERARLKRAWEATLPKVVDKKSYQKRLKMMEAMELQEWKEREEEIESLQNERLKILTQVIKKREEENEKYNNERLAKIWQKKLQEKKELQEKLQKRMVKSVRKLTNKRKALNRKIEPRDIVSEYTNYGSRVYAPIAREGRLYEQSQNILEEQKIVIKDFRELEKLEAILPSSVMNPNISLPENNELKNSTNARKEYHIQEQLKLVAERIEDKKKEDNKIKKPLRFEIKVQKPPERPKTPTISGNECHEDEIDLASILIQRLIRGRIVQNMMYKGKEKRLQLIEELRTKYIIQEAALYHVFEQMKNDKNSNANNIPLEYVVLPGQPDINVMKEKIPKVKQNPQYRKPEITLKPDYQKILKKQKEKRIPIKRTIEANIQAEAVGQQLDFYTKQLKRLREERRISAMVMLAERTRRMREAEESGQRQKEILRRKEDDEVFRQVMKIHQQTVDTYLEDILLDSIEFSAGVQARNEVRRYADRVSLFVEEIDKNEGEEQLINNIVSGFLLPEVQKETLRQES</sequence>
<evidence type="ECO:0000313" key="10">
    <source>
        <dbReference type="EMBL" id="ORY37551.1"/>
    </source>
</evidence>
<protein>
    <recommendedName>
        <fullName evidence="6">Cilia- and flagella-associated protein 91</fullName>
    </recommendedName>
</protein>
<evidence type="ECO:0000256" key="1">
    <source>
        <dbReference type="ARBA" id="ARBA00004430"/>
    </source>
</evidence>
<dbReference type="PANTHER" id="PTHR22455">
    <property type="entry name" value="CILIA- AND FLAGELLA-ASSOCIATED PROTEIN 91"/>
    <property type="match status" value="1"/>
</dbReference>
<dbReference type="OrthoDB" id="567787at2759"/>
<feature type="coiled-coil region" evidence="7">
    <location>
        <begin position="578"/>
        <end position="634"/>
    </location>
</feature>
<feature type="coiled-coil region" evidence="7">
    <location>
        <begin position="253"/>
        <end position="296"/>
    </location>
</feature>
<dbReference type="Pfam" id="PF14738">
    <property type="entry name" value="CFAP91"/>
    <property type="match status" value="1"/>
</dbReference>
<evidence type="ECO:0000313" key="11">
    <source>
        <dbReference type="Proteomes" id="UP000193920"/>
    </source>
</evidence>
<keyword evidence="11" id="KW-1185">Reference proteome</keyword>
<evidence type="ECO:0000256" key="4">
    <source>
        <dbReference type="ARBA" id="ARBA00023273"/>
    </source>
</evidence>
<organism evidence="10 11">
    <name type="scientific">Neocallimastix californiae</name>
    <dbReference type="NCBI Taxonomy" id="1754190"/>
    <lineage>
        <taxon>Eukaryota</taxon>
        <taxon>Fungi</taxon>
        <taxon>Fungi incertae sedis</taxon>
        <taxon>Chytridiomycota</taxon>
        <taxon>Chytridiomycota incertae sedis</taxon>
        <taxon>Neocallimastigomycetes</taxon>
        <taxon>Neocallimastigales</taxon>
        <taxon>Neocallimastigaceae</taxon>
        <taxon>Neocallimastix</taxon>
    </lineage>
</organism>
<dbReference type="GO" id="GO:0005930">
    <property type="term" value="C:axoneme"/>
    <property type="evidence" value="ECO:0007669"/>
    <property type="project" value="UniProtKB-SubCell"/>
</dbReference>
<dbReference type="InterPro" id="IPR032840">
    <property type="entry name" value="CFAP91_dom"/>
</dbReference>
<keyword evidence="2" id="KW-0963">Cytoplasm</keyword>
<dbReference type="PANTHER" id="PTHR22455:SF10">
    <property type="entry name" value="CILIA- AND FLAGELLA-ASSOCIATED PROTEIN 91"/>
    <property type="match status" value="1"/>
</dbReference>